<dbReference type="HOGENOM" id="CLU_2164905_0_0_1"/>
<name>A0A0E0P5Y4_ORYRU</name>
<sequence length="111" mass="12771">MPAWRRRRPGSTTRTRRRWGGWSALPAAADEADVVPLAAHPAPVQERRDDAAVRQHARQARFDQFKTFSGRLERQFSTLCGRPAQEHMTNGEGALLWQNPHTRDHLDKHKK</sequence>
<feature type="region of interest" description="Disordered" evidence="1">
    <location>
        <begin position="89"/>
        <end position="111"/>
    </location>
</feature>
<keyword evidence="3" id="KW-1185">Reference proteome</keyword>
<proteinExistence type="predicted"/>
<feature type="compositionally biased region" description="Basic residues" evidence="1">
    <location>
        <begin position="1"/>
        <end position="19"/>
    </location>
</feature>
<dbReference type="EnsemblPlants" id="ORUFI04G04950.1">
    <property type="protein sequence ID" value="ORUFI04G04950.1"/>
    <property type="gene ID" value="ORUFI04G04950"/>
</dbReference>
<organism evidence="2 3">
    <name type="scientific">Oryza rufipogon</name>
    <name type="common">Brownbeard rice</name>
    <name type="synonym">Asian wild rice</name>
    <dbReference type="NCBI Taxonomy" id="4529"/>
    <lineage>
        <taxon>Eukaryota</taxon>
        <taxon>Viridiplantae</taxon>
        <taxon>Streptophyta</taxon>
        <taxon>Embryophyta</taxon>
        <taxon>Tracheophyta</taxon>
        <taxon>Spermatophyta</taxon>
        <taxon>Magnoliopsida</taxon>
        <taxon>Liliopsida</taxon>
        <taxon>Poales</taxon>
        <taxon>Poaceae</taxon>
        <taxon>BOP clade</taxon>
        <taxon>Oryzoideae</taxon>
        <taxon>Oryzeae</taxon>
        <taxon>Oryzinae</taxon>
        <taxon>Oryza</taxon>
    </lineage>
</organism>
<protein>
    <submittedName>
        <fullName evidence="2">Uncharacterized protein</fullName>
    </submittedName>
</protein>
<evidence type="ECO:0000256" key="1">
    <source>
        <dbReference type="SAM" id="MobiDB-lite"/>
    </source>
</evidence>
<dbReference type="Proteomes" id="UP000008022">
    <property type="component" value="Unassembled WGS sequence"/>
</dbReference>
<reference evidence="3" key="1">
    <citation type="submission" date="2013-06" db="EMBL/GenBank/DDBJ databases">
        <authorList>
            <person name="Zhao Q."/>
        </authorList>
    </citation>
    <scope>NUCLEOTIDE SEQUENCE</scope>
    <source>
        <strain evidence="3">cv. W1943</strain>
    </source>
</reference>
<reference evidence="2" key="2">
    <citation type="submission" date="2015-06" db="UniProtKB">
        <authorList>
            <consortium name="EnsemblPlants"/>
        </authorList>
    </citation>
    <scope>IDENTIFICATION</scope>
</reference>
<dbReference type="STRING" id="4529.A0A0E0P5Y4"/>
<dbReference type="Gramene" id="ORUFI04G04950.1">
    <property type="protein sequence ID" value="ORUFI04G04950.1"/>
    <property type="gene ID" value="ORUFI04G04950"/>
</dbReference>
<evidence type="ECO:0000313" key="2">
    <source>
        <dbReference type="EnsemblPlants" id="ORUFI04G04950.1"/>
    </source>
</evidence>
<feature type="region of interest" description="Disordered" evidence="1">
    <location>
        <begin position="1"/>
        <end position="22"/>
    </location>
</feature>
<dbReference type="AlphaFoldDB" id="A0A0E0P5Y4"/>
<feature type="compositionally biased region" description="Basic and acidic residues" evidence="1">
    <location>
        <begin position="101"/>
        <end position="111"/>
    </location>
</feature>
<accession>A0A0E0P5Y4</accession>
<evidence type="ECO:0000313" key="3">
    <source>
        <dbReference type="Proteomes" id="UP000008022"/>
    </source>
</evidence>